<keyword evidence="1 6" id="KW-1277">Toxin-antitoxin system</keyword>
<comment type="similarity">
    <text evidence="6">Belongs to the PINc/VapC protein family.</text>
</comment>
<keyword evidence="6" id="KW-0800">Toxin</keyword>
<dbReference type="OrthoDB" id="3696351at2"/>
<keyword evidence="4 6" id="KW-0378">Hydrolase</keyword>
<dbReference type="SUPFAM" id="SSF88723">
    <property type="entry name" value="PIN domain-like"/>
    <property type="match status" value="1"/>
</dbReference>
<evidence type="ECO:0000256" key="6">
    <source>
        <dbReference type="HAMAP-Rule" id="MF_00265"/>
    </source>
</evidence>
<dbReference type="Gene3D" id="3.40.50.1010">
    <property type="entry name" value="5'-nuclease"/>
    <property type="match status" value="1"/>
</dbReference>
<dbReference type="GO" id="GO:0004540">
    <property type="term" value="F:RNA nuclease activity"/>
    <property type="evidence" value="ECO:0007669"/>
    <property type="project" value="InterPro"/>
</dbReference>
<organism evidence="8 9">
    <name type="scientific">Knoellia remsis</name>
    <dbReference type="NCBI Taxonomy" id="407159"/>
    <lineage>
        <taxon>Bacteria</taxon>
        <taxon>Bacillati</taxon>
        <taxon>Actinomycetota</taxon>
        <taxon>Actinomycetes</taxon>
        <taxon>Micrococcales</taxon>
        <taxon>Intrasporangiaceae</taxon>
        <taxon>Knoellia</taxon>
    </lineage>
</organism>
<dbReference type="GO" id="GO:0000287">
    <property type="term" value="F:magnesium ion binding"/>
    <property type="evidence" value="ECO:0007669"/>
    <property type="project" value="UniProtKB-UniRule"/>
</dbReference>
<dbReference type="Pfam" id="PF01850">
    <property type="entry name" value="PIN"/>
    <property type="match status" value="1"/>
</dbReference>
<keyword evidence="3 6" id="KW-0479">Metal-binding</keyword>
<dbReference type="InterPro" id="IPR002716">
    <property type="entry name" value="PIN_dom"/>
</dbReference>
<dbReference type="GO" id="GO:0016787">
    <property type="term" value="F:hydrolase activity"/>
    <property type="evidence" value="ECO:0007669"/>
    <property type="project" value="UniProtKB-KW"/>
</dbReference>
<dbReference type="AlphaFoldDB" id="A0A2T0UN05"/>
<evidence type="ECO:0000313" key="8">
    <source>
        <dbReference type="EMBL" id="PRY59302.1"/>
    </source>
</evidence>
<evidence type="ECO:0000256" key="4">
    <source>
        <dbReference type="ARBA" id="ARBA00022801"/>
    </source>
</evidence>
<dbReference type="InterPro" id="IPR022907">
    <property type="entry name" value="VapC_family"/>
</dbReference>
<protein>
    <recommendedName>
        <fullName evidence="6">Ribonuclease VapC</fullName>
        <shortName evidence="6">RNase VapC</shortName>
        <ecNumber evidence="6">3.1.-.-</ecNumber>
    </recommendedName>
    <alternativeName>
        <fullName evidence="6">Toxin VapC</fullName>
    </alternativeName>
</protein>
<keyword evidence="5 6" id="KW-0460">Magnesium</keyword>
<keyword evidence="9" id="KW-1185">Reference proteome</keyword>
<gene>
    <name evidence="6" type="primary">vapC</name>
    <name evidence="8" type="ORF">BCF74_11039</name>
</gene>
<comment type="function">
    <text evidence="6">Toxic component of a toxin-antitoxin (TA) system. An RNase.</text>
</comment>
<comment type="cofactor">
    <cofactor evidence="6">
        <name>Mg(2+)</name>
        <dbReference type="ChEBI" id="CHEBI:18420"/>
    </cofactor>
</comment>
<proteinExistence type="inferred from homology"/>
<dbReference type="EMBL" id="PVTI01000010">
    <property type="protein sequence ID" value="PRY59302.1"/>
    <property type="molecule type" value="Genomic_DNA"/>
</dbReference>
<dbReference type="Proteomes" id="UP000237822">
    <property type="component" value="Unassembled WGS sequence"/>
</dbReference>
<reference evidence="8 9" key="1">
    <citation type="submission" date="2018-03" db="EMBL/GenBank/DDBJ databases">
        <title>Genomic Encyclopedia of Archaeal and Bacterial Type Strains, Phase II (KMG-II): from individual species to whole genera.</title>
        <authorList>
            <person name="Goeker M."/>
        </authorList>
    </citation>
    <scope>NUCLEOTIDE SEQUENCE [LARGE SCALE GENOMIC DNA]</scope>
    <source>
        <strain evidence="8 9">ATCC BAA-1496</strain>
    </source>
</reference>
<comment type="caution">
    <text evidence="8">The sequence shown here is derived from an EMBL/GenBank/DDBJ whole genome shotgun (WGS) entry which is preliminary data.</text>
</comment>
<dbReference type="InterPro" id="IPR029060">
    <property type="entry name" value="PIN-like_dom_sf"/>
</dbReference>
<dbReference type="RefSeq" id="WP_106297353.1">
    <property type="nucleotide sequence ID" value="NZ_PVTI01000010.1"/>
</dbReference>
<keyword evidence="2 6" id="KW-0540">Nuclease</keyword>
<evidence type="ECO:0000256" key="1">
    <source>
        <dbReference type="ARBA" id="ARBA00022649"/>
    </source>
</evidence>
<evidence type="ECO:0000256" key="2">
    <source>
        <dbReference type="ARBA" id="ARBA00022722"/>
    </source>
</evidence>
<dbReference type="HAMAP" id="MF_00265">
    <property type="entry name" value="VapC_Nob1"/>
    <property type="match status" value="1"/>
</dbReference>
<feature type="binding site" evidence="6">
    <location>
        <position position="92"/>
    </location>
    <ligand>
        <name>Mg(2+)</name>
        <dbReference type="ChEBI" id="CHEBI:18420"/>
    </ligand>
</feature>
<feature type="domain" description="PIN" evidence="7">
    <location>
        <begin position="2"/>
        <end position="115"/>
    </location>
</feature>
<evidence type="ECO:0000256" key="3">
    <source>
        <dbReference type="ARBA" id="ARBA00022723"/>
    </source>
</evidence>
<name>A0A2T0UN05_9MICO</name>
<feature type="binding site" evidence="6">
    <location>
        <position position="5"/>
    </location>
    <ligand>
        <name>Mg(2+)</name>
        <dbReference type="ChEBI" id="CHEBI:18420"/>
    </ligand>
</feature>
<sequence>MIVLDAGVLIAFFDPTDARHDAAAELVIGAGGELVMSPLNLAEVLVRAAQVGRAAEMHDDVRALGVRVVALPDDAPGRLAELRARSGLRMPDCCVLLTAQQVEGQVATFDARLGRGAATVGVSTFHD</sequence>
<evidence type="ECO:0000256" key="5">
    <source>
        <dbReference type="ARBA" id="ARBA00022842"/>
    </source>
</evidence>
<dbReference type="EC" id="3.1.-.-" evidence="6"/>
<accession>A0A2T0UN05</accession>
<evidence type="ECO:0000313" key="9">
    <source>
        <dbReference type="Proteomes" id="UP000237822"/>
    </source>
</evidence>
<dbReference type="GO" id="GO:0090729">
    <property type="term" value="F:toxin activity"/>
    <property type="evidence" value="ECO:0007669"/>
    <property type="project" value="UniProtKB-KW"/>
</dbReference>
<evidence type="ECO:0000259" key="7">
    <source>
        <dbReference type="Pfam" id="PF01850"/>
    </source>
</evidence>